<evidence type="ECO:0000256" key="2">
    <source>
        <dbReference type="PROSITE-ProRule" id="PRU00302"/>
    </source>
</evidence>
<evidence type="ECO:0000313" key="5">
    <source>
        <dbReference type="Proteomes" id="UP001162162"/>
    </source>
</evidence>
<feature type="disulfide bond" evidence="2">
    <location>
        <begin position="59"/>
        <end position="86"/>
    </location>
</feature>
<proteinExistence type="predicted"/>
<dbReference type="InterPro" id="IPR035976">
    <property type="entry name" value="Sushi/SCR/CCP_sf"/>
</dbReference>
<dbReference type="PROSITE" id="PS50923">
    <property type="entry name" value="SUSHI"/>
    <property type="match status" value="1"/>
</dbReference>
<comment type="caution">
    <text evidence="4">The sequence shown here is derived from an EMBL/GenBank/DDBJ whole genome shotgun (WGS) entry which is preliminary data.</text>
</comment>
<accession>A0AAV8XH23</accession>
<reference evidence="4" key="1">
    <citation type="journal article" date="2023" name="Insect Mol. Biol.">
        <title>Genome sequencing provides insights into the evolution of gene families encoding plant cell wall-degrading enzymes in longhorned beetles.</title>
        <authorList>
            <person name="Shin N.R."/>
            <person name="Okamura Y."/>
            <person name="Kirsch R."/>
            <person name="Pauchet Y."/>
        </authorList>
    </citation>
    <scope>NUCLEOTIDE SEQUENCE</scope>
    <source>
        <strain evidence="4">AMC_N1</strain>
    </source>
</reference>
<keyword evidence="2" id="KW-0768">Sushi</keyword>
<feature type="domain" description="Sushi" evidence="3">
    <location>
        <begin position="27"/>
        <end position="88"/>
    </location>
</feature>
<evidence type="ECO:0000259" key="3">
    <source>
        <dbReference type="PROSITE" id="PS50923"/>
    </source>
</evidence>
<dbReference type="Pfam" id="PF00084">
    <property type="entry name" value="Sushi"/>
    <property type="match status" value="1"/>
</dbReference>
<name>A0AAV8XH23_9CUCU</name>
<sequence length="93" mass="10331">MFRKLNGHLDDVPCFVPVTTHGIYKVSRAEQPIDPTIDLDQPLNETVDVANGQVVEFSCEEGYNVQGPSNLRCWHGDWAVTSFPECNPGKVSI</sequence>
<dbReference type="CDD" id="cd00033">
    <property type="entry name" value="CCP"/>
    <property type="match status" value="1"/>
</dbReference>
<dbReference type="Gene3D" id="2.10.70.10">
    <property type="entry name" value="Complement Module, domain 1"/>
    <property type="match status" value="1"/>
</dbReference>
<dbReference type="AlphaFoldDB" id="A0AAV8XH23"/>
<dbReference type="Proteomes" id="UP001162162">
    <property type="component" value="Unassembled WGS sequence"/>
</dbReference>
<evidence type="ECO:0000313" key="4">
    <source>
        <dbReference type="EMBL" id="KAJ8937900.1"/>
    </source>
</evidence>
<protein>
    <recommendedName>
        <fullName evidence="3">Sushi domain-containing protein</fullName>
    </recommendedName>
</protein>
<keyword evidence="1 2" id="KW-1015">Disulfide bond</keyword>
<keyword evidence="5" id="KW-1185">Reference proteome</keyword>
<organism evidence="4 5">
    <name type="scientific">Aromia moschata</name>
    <dbReference type="NCBI Taxonomy" id="1265417"/>
    <lineage>
        <taxon>Eukaryota</taxon>
        <taxon>Metazoa</taxon>
        <taxon>Ecdysozoa</taxon>
        <taxon>Arthropoda</taxon>
        <taxon>Hexapoda</taxon>
        <taxon>Insecta</taxon>
        <taxon>Pterygota</taxon>
        <taxon>Neoptera</taxon>
        <taxon>Endopterygota</taxon>
        <taxon>Coleoptera</taxon>
        <taxon>Polyphaga</taxon>
        <taxon>Cucujiformia</taxon>
        <taxon>Chrysomeloidea</taxon>
        <taxon>Cerambycidae</taxon>
        <taxon>Cerambycinae</taxon>
        <taxon>Callichromatini</taxon>
        <taxon>Aromia</taxon>
    </lineage>
</organism>
<dbReference type="SUPFAM" id="SSF57535">
    <property type="entry name" value="Complement control module/SCR domain"/>
    <property type="match status" value="1"/>
</dbReference>
<gene>
    <name evidence="4" type="ORF">NQ318_001673</name>
</gene>
<dbReference type="EMBL" id="JAPWTK010000605">
    <property type="protein sequence ID" value="KAJ8937900.1"/>
    <property type="molecule type" value="Genomic_DNA"/>
</dbReference>
<comment type="caution">
    <text evidence="2">Lacks conserved residue(s) required for the propagation of feature annotation.</text>
</comment>
<evidence type="ECO:0000256" key="1">
    <source>
        <dbReference type="ARBA" id="ARBA00023157"/>
    </source>
</evidence>
<dbReference type="InterPro" id="IPR000436">
    <property type="entry name" value="Sushi_SCR_CCP_dom"/>
</dbReference>